<dbReference type="GO" id="GO:0005524">
    <property type="term" value="F:ATP binding"/>
    <property type="evidence" value="ECO:0007669"/>
    <property type="project" value="InterPro"/>
</dbReference>
<dbReference type="GO" id="GO:0004484">
    <property type="term" value="F:mRNA guanylyltransferase activity"/>
    <property type="evidence" value="ECO:0007669"/>
    <property type="project" value="InterPro"/>
</dbReference>
<dbReference type="AlphaFoldDB" id="A0A6C0LS97"/>
<accession>A0A6C0LS97</accession>
<dbReference type="GO" id="GO:0006370">
    <property type="term" value="P:7-methylguanosine mRNA capping"/>
    <property type="evidence" value="ECO:0007669"/>
    <property type="project" value="InterPro"/>
</dbReference>
<dbReference type="Gene3D" id="2.40.50.140">
    <property type="entry name" value="Nucleic acid-binding proteins"/>
    <property type="match status" value="1"/>
</dbReference>
<dbReference type="Gene3D" id="3.30.470.30">
    <property type="entry name" value="DNA ligase/mRNA capping enzyme"/>
    <property type="match status" value="1"/>
</dbReference>
<dbReference type="PANTHER" id="PTHR10367">
    <property type="entry name" value="MRNA-CAPPING ENZYME"/>
    <property type="match status" value="1"/>
</dbReference>
<dbReference type="InterPro" id="IPR012340">
    <property type="entry name" value="NA-bd_OB-fold"/>
</dbReference>
<dbReference type="InterPro" id="IPR001339">
    <property type="entry name" value="mRNA_cap_enzyme_adenylation"/>
</dbReference>
<dbReference type="EMBL" id="MN740557">
    <property type="protein sequence ID" value="QHU33467.1"/>
    <property type="molecule type" value="Genomic_DNA"/>
</dbReference>
<organism evidence="2">
    <name type="scientific">viral metagenome</name>
    <dbReference type="NCBI Taxonomy" id="1070528"/>
    <lineage>
        <taxon>unclassified sequences</taxon>
        <taxon>metagenomes</taxon>
        <taxon>organismal metagenomes</taxon>
    </lineage>
</organism>
<dbReference type="InterPro" id="IPR051029">
    <property type="entry name" value="mRNA_Capping_Enz/RNA_Phosphat"/>
</dbReference>
<dbReference type="Pfam" id="PF01331">
    <property type="entry name" value="mRNA_cap_enzyme"/>
    <property type="match status" value="1"/>
</dbReference>
<dbReference type="PANTHER" id="PTHR10367:SF25">
    <property type="entry name" value="DUAL SPECIFICITY PHOSPHATASE CATALYTIC DOMAIN PROTEIN (AFU_ORTHOLOGUE AFUA_1G03540)"/>
    <property type="match status" value="1"/>
</dbReference>
<reference evidence="2" key="1">
    <citation type="journal article" date="2020" name="Nature">
        <title>Giant virus diversity and host interactions through global metagenomics.</title>
        <authorList>
            <person name="Schulz F."/>
            <person name="Roux S."/>
            <person name="Paez-Espino D."/>
            <person name="Jungbluth S."/>
            <person name="Walsh D.A."/>
            <person name="Denef V.J."/>
            <person name="McMahon K.D."/>
            <person name="Konstantinidis K.T."/>
            <person name="Eloe-Fadrosh E.A."/>
            <person name="Kyrpides N.C."/>
            <person name="Woyke T."/>
        </authorList>
    </citation>
    <scope>NUCLEOTIDE SEQUENCE</scope>
    <source>
        <strain evidence="2">GVMAG-S-1016704-121</strain>
    </source>
</reference>
<dbReference type="SUPFAM" id="SSF56091">
    <property type="entry name" value="DNA ligase/mRNA capping enzyme, catalytic domain"/>
    <property type="match status" value="1"/>
</dbReference>
<proteinExistence type="predicted"/>
<name>A0A6C0LS97_9ZZZZ</name>
<feature type="domain" description="mRNA capping enzyme adenylation" evidence="1">
    <location>
        <begin position="71"/>
        <end position="260"/>
    </location>
</feature>
<evidence type="ECO:0000259" key="1">
    <source>
        <dbReference type="Pfam" id="PF01331"/>
    </source>
</evidence>
<protein>
    <recommendedName>
        <fullName evidence="1">mRNA capping enzyme adenylation domain-containing protein</fullName>
    </recommendedName>
</protein>
<sequence length="375" mass="43069">MLSDCKTVIYHIDMRYNDIIYTGGEILHLSSYPVPNDHGKLVIDEDKKTFLQHRLTQLTGSTSKNGFPIAQPESFKRSVIPTIMNGKFCASLKTDGVRAMLLLTKYNNEFVAVLIDRKLTIREVEVWAPEKYFNDTLFDGEIVTERSDNVPRRDVFLAFDMYVDKGVSLLLEDYTTRITAMNNSILDDDVDAMDVEGAIQEMNKVYIPPAIGISIRAKMIKKAEDTILLWNTRMQVPHLNDGIIFTPDTTVVTSRVYKWKPLNTIDVFVYKGDRTPYIMHYRALTPSVNITLNNKVFELYEVRNNVILDTYFSRFPAENSVIVECGVDIDTHTQRVSFAPIKTREDKTAPNALYVVKETINNVLENVEIREFRKK</sequence>
<dbReference type="SUPFAM" id="SSF50249">
    <property type="entry name" value="Nucleic acid-binding proteins"/>
    <property type="match status" value="1"/>
</dbReference>
<evidence type="ECO:0000313" key="2">
    <source>
        <dbReference type="EMBL" id="QHU33467.1"/>
    </source>
</evidence>